<protein>
    <recommendedName>
        <fullName evidence="4">DUF4124 domain-containing protein</fullName>
    </recommendedName>
</protein>
<dbReference type="AlphaFoldDB" id="A0A2W5MYS4"/>
<evidence type="ECO:0000313" key="3">
    <source>
        <dbReference type="Proteomes" id="UP000249417"/>
    </source>
</evidence>
<accession>A0A2W5MYS4</accession>
<keyword evidence="1" id="KW-0732">Signal</keyword>
<dbReference type="EMBL" id="QFQB01000046">
    <property type="protein sequence ID" value="PZQ45528.1"/>
    <property type="molecule type" value="Genomic_DNA"/>
</dbReference>
<dbReference type="Proteomes" id="UP000249417">
    <property type="component" value="Unassembled WGS sequence"/>
</dbReference>
<evidence type="ECO:0000313" key="2">
    <source>
        <dbReference type="EMBL" id="PZQ45528.1"/>
    </source>
</evidence>
<evidence type="ECO:0008006" key="4">
    <source>
        <dbReference type="Google" id="ProtNLM"/>
    </source>
</evidence>
<feature type="chain" id="PRO_5016057059" description="DUF4124 domain-containing protein" evidence="1">
    <location>
        <begin position="22"/>
        <end position="217"/>
    </location>
</feature>
<comment type="caution">
    <text evidence="2">The sequence shown here is derived from an EMBL/GenBank/DDBJ whole genome shotgun (WGS) entry which is preliminary data.</text>
</comment>
<name>A0A2W5MYS4_9BACT</name>
<sequence length="217" mass="24848">MSLVRFFIFIVVLSLPSVAKADYFVWQDDKTGLSLTFPDTWKMQNNVNVDTILTVAGPSENEQPTCRVDVRLDKRYTIFPARYGDAIQKVAVSKPFWEKYLTQYDEHQLGAMYDGAGLGRWYASFAMASYSKRFGTALQSRRAIMFASLYNDKLYVVECSALAHGYERWEADFKGIIKSIDFKKAYHELPTGEYANFLDDAETYFWSQTGPDGTVAY</sequence>
<feature type="signal peptide" evidence="1">
    <location>
        <begin position="1"/>
        <end position="21"/>
    </location>
</feature>
<proteinExistence type="predicted"/>
<gene>
    <name evidence="2" type="ORF">DI551_07100</name>
</gene>
<reference evidence="2 3" key="1">
    <citation type="submission" date="2017-08" db="EMBL/GenBank/DDBJ databases">
        <title>Infants hospitalized years apart are colonized by the same room-sourced microbial strains.</title>
        <authorList>
            <person name="Brooks B."/>
            <person name="Olm M.R."/>
            <person name="Firek B.A."/>
            <person name="Baker R."/>
            <person name="Thomas B.C."/>
            <person name="Morowitz M.J."/>
            <person name="Banfield J.F."/>
        </authorList>
    </citation>
    <scope>NUCLEOTIDE SEQUENCE [LARGE SCALE GENOMIC DNA]</scope>
    <source>
        <strain evidence="2">S2_005_002_R2_29</strain>
    </source>
</reference>
<organism evidence="2 3">
    <name type="scientific">Micavibrio aeruginosavorus</name>
    <dbReference type="NCBI Taxonomy" id="349221"/>
    <lineage>
        <taxon>Bacteria</taxon>
        <taxon>Pseudomonadati</taxon>
        <taxon>Bdellovibrionota</taxon>
        <taxon>Bdellovibrionia</taxon>
        <taxon>Bdellovibrionales</taxon>
        <taxon>Pseudobdellovibrionaceae</taxon>
        <taxon>Micavibrio</taxon>
    </lineage>
</organism>
<evidence type="ECO:0000256" key="1">
    <source>
        <dbReference type="SAM" id="SignalP"/>
    </source>
</evidence>